<organism evidence="4 5">
    <name type="scientific">Puccinia triticina</name>
    <dbReference type="NCBI Taxonomy" id="208348"/>
    <lineage>
        <taxon>Eukaryota</taxon>
        <taxon>Fungi</taxon>
        <taxon>Dikarya</taxon>
        <taxon>Basidiomycota</taxon>
        <taxon>Pucciniomycotina</taxon>
        <taxon>Pucciniomycetes</taxon>
        <taxon>Pucciniales</taxon>
        <taxon>Pucciniaceae</taxon>
        <taxon>Puccinia</taxon>
    </lineage>
</organism>
<accession>A0ABY7D4I5</accession>
<protein>
    <recommendedName>
        <fullName evidence="3">Aldehyde dehydrogenase domain-containing protein</fullName>
    </recommendedName>
</protein>
<evidence type="ECO:0000313" key="4">
    <source>
        <dbReference type="EMBL" id="WAQ89832.1"/>
    </source>
</evidence>
<feature type="compositionally biased region" description="Polar residues" evidence="2">
    <location>
        <begin position="105"/>
        <end position="119"/>
    </location>
</feature>
<name>A0ABY7D4I5_9BASI</name>
<dbReference type="PANTHER" id="PTHR43353:SF10">
    <property type="entry name" value="SUCCINATE-SEMIALDEHYDE DEHYDROGENASE (NADP+)"/>
    <property type="match status" value="1"/>
</dbReference>
<evidence type="ECO:0000313" key="5">
    <source>
        <dbReference type="Proteomes" id="UP001164743"/>
    </source>
</evidence>
<dbReference type="PANTHER" id="PTHR43353">
    <property type="entry name" value="SUCCINATE-SEMIALDEHYDE DEHYDROGENASE, MITOCHONDRIAL"/>
    <property type="match status" value="1"/>
</dbReference>
<gene>
    <name evidence="4" type="ORF">PtA15_11A524</name>
</gene>
<dbReference type="RefSeq" id="XP_053025387.1">
    <property type="nucleotide sequence ID" value="XM_053161441.1"/>
</dbReference>
<sequence length="371" mass="40492">MPYQGKPKKRIRGYQGANFVDGYVDKRQAKSGGYPQARGQAADYNHQSGSGNEKKLATQFPQPPPQPPVTQQPGLIHQSINGLNQLVPDGTATTVTDDAQLPKPYNQSVQDLPTANNLNPKRLSPPDAHQPPFPPSPSPALPRSGPSRALSSYWHSTPAVRQSYLRKFNQLIFSNAEDLGPLIVTESWKSWKDALGEVNYAASLVDWFVEEALRTEGIIVPSSTPAVRNLVIKQPIGVVAALCPWNFPAANITRKVARTACTIRPPAMTPQAARLPRPPPPPLGLRLGDPDRAPQQQQRGKEKPGPSSRTRSVPLLPVVAGSATSPSLDRLWEMYGARTVEMGIHGKECLLRAKECFKWACACLPGNSIFY</sequence>
<feature type="compositionally biased region" description="Pro residues" evidence="2">
    <location>
        <begin position="128"/>
        <end position="140"/>
    </location>
</feature>
<evidence type="ECO:0000259" key="3">
    <source>
        <dbReference type="Pfam" id="PF00171"/>
    </source>
</evidence>
<dbReference type="Pfam" id="PF00171">
    <property type="entry name" value="Aldedh"/>
    <property type="match status" value="1"/>
</dbReference>
<dbReference type="SUPFAM" id="SSF53720">
    <property type="entry name" value="ALDH-like"/>
    <property type="match status" value="1"/>
</dbReference>
<dbReference type="InterPro" id="IPR050740">
    <property type="entry name" value="Aldehyde_DH_Superfamily"/>
</dbReference>
<dbReference type="InterPro" id="IPR015590">
    <property type="entry name" value="Aldehyde_DH_dom"/>
</dbReference>
<feature type="domain" description="Aldehyde dehydrogenase" evidence="3">
    <location>
        <begin position="149"/>
        <end position="258"/>
    </location>
</feature>
<dbReference type="Proteomes" id="UP001164743">
    <property type="component" value="Chromosome 11A"/>
</dbReference>
<keyword evidence="1" id="KW-0560">Oxidoreductase</keyword>
<feature type="compositionally biased region" description="Pro residues" evidence="2">
    <location>
        <begin position="61"/>
        <end position="70"/>
    </location>
</feature>
<feature type="region of interest" description="Disordered" evidence="2">
    <location>
        <begin position="267"/>
        <end position="316"/>
    </location>
</feature>
<reference evidence="4" key="1">
    <citation type="submission" date="2022-10" db="EMBL/GenBank/DDBJ databases">
        <title>Puccinia triticina Genome sequencing and assembly.</title>
        <authorList>
            <person name="Li C."/>
        </authorList>
    </citation>
    <scope>NUCLEOTIDE SEQUENCE</scope>
    <source>
        <strain evidence="4">Pt15</strain>
    </source>
</reference>
<feature type="region of interest" description="Disordered" evidence="2">
    <location>
        <begin position="27"/>
        <end position="149"/>
    </location>
</feature>
<dbReference type="EMBL" id="CP110431">
    <property type="protein sequence ID" value="WAQ89832.1"/>
    <property type="molecule type" value="Genomic_DNA"/>
</dbReference>
<dbReference type="InterPro" id="IPR016162">
    <property type="entry name" value="Ald_DH_N"/>
</dbReference>
<proteinExistence type="predicted"/>
<dbReference type="InterPro" id="IPR016161">
    <property type="entry name" value="Ald_DH/histidinol_DH"/>
</dbReference>
<dbReference type="GeneID" id="77802336"/>
<dbReference type="Gene3D" id="3.40.605.10">
    <property type="entry name" value="Aldehyde Dehydrogenase, Chain A, domain 1"/>
    <property type="match status" value="1"/>
</dbReference>
<evidence type="ECO:0000256" key="2">
    <source>
        <dbReference type="SAM" id="MobiDB-lite"/>
    </source>
</evidence>
<evidence type="ECO:0000256" key="1">
    <source>
        <dbReference type="ARBA" id="ARBA00023002"/>
    </source>
</evidence>
<keyword evidence="5" id="KW-1185">Reference proteome</keyword>